<keyword evidence="1" id="KW-0732">Signal</keyword>
<evidence type="ECO:0000313" key="3">
    <source>
        <dbReference type="Proteomes" id="UP001144347"/>
    </source>
</evidence>
<comment type="caution">
    <text evidence="2">The sequence shown here is derived from an EMBL/GenBank/DDBJ whole genome shotgun (WGS) entry which is preliminary data.</text>
</comment>
<evidence type="ECO:0008006" key="4">
    <source>
        <dbReference type="Google" id="ProtNLM"/>
    </source>
</evidence>
<evidence type="ECO:0000313" key="2">
    <source>
        <dbReference type="EMBL" id="MCZ4245629.1"/>
    </source>
</evidence>
<reference evidence="2" key="1">
    <citation type="submission" date="2022-12" db="EMBL/GenBank/DDBJ databases">
        <title>Genome sequence of HCMS5-2.</title>
        <authorList>
            <person name="Woo H."/>
        </authorList>
    </citation>
    <scope>NUCLEOTIDE SEQUENCE</scope>
    <source>
        <strain evidence="2">HCMS5-2</strain>
    </source>
</reference>
<dbReference type="PROSITE" id="PS51257">
    <property type="entry name" value="PROKAR_LIPOPROTEIN"/>
    <property type="match status" value="1"/>
</dbReference>
<evidence type="ECO:0000256" key="1">
    <source>
        <dbReference type="SAM" id="SignalP"/>
    </source>
</evidence>
<organism evidence="2 3">
    <name type="scientific">Pedobacter punctiformis</name>
    <dbReference type="NCBI Taxonomy" id="3004097"/>
    <lineage>
        <taxon>Bacteria</taxon>
        <taxon>Pseudomonadati</taxon>
        <taxon>Bacteroidota</taxon>
        <taxon>Sphingobacteriia</taxon>
        <taxon>Sphingobacteriales</taxon>
        <taxon>Sphingobacteriaceae</taxon>
        <taxon>Pedobacter</taxon>
    </lineage>
</organism>
<keyword evidence="3" id="KW-1185">Reference proteome</keyword>
<dbReference type="RefSeq" id="WP_269428680.1">
    <property type="nucleotide sequence ID" value="NZ_JAPWGM010000006.1"/>
</dbReference>
<dbReference type="EMBL" id="JAPWGM010000006">
    <property type="protein sequence ID" value="MCZ4245629.1"/>
    <property type="molecule type" value="Genomic_DNA"/>
</dbReference>
<accession>A0ABT4LCJ9</accession>
<gene>
    <name evidence="2" type="ORF">O0955_16590</name>
</gene>
<sequence length="285" mass="33334">MYKKLFFIFLIVSVSLLSACISRLARPAITGTIQDYQNKPVAGCKVGETMTDANGQFYLKEIRYNKFFIPEMFYMEAPPLHYMEKIEKEGFLNYSIEAFHRFGGGQSKGATANLDTIYIKRINEVIKVEDFIYSNWKFAANKNLDTLYGTNTNFRPYNSVTNSRDFVQKMDYGLDYKFRSAKKPDTTWSAESYDLKTTYFVSLHSNGTYRGKKIGKYQNPWKHRREYDRTYRESYSIADDSLNTSGKFKFSKDKIVFDEAFNRSKNTYKIDSIDRDIIILTRSNN</sequence>
<name>A0ABT4LCJ9_9SPHI</name>
<feature type="signal peptide" evidence="1">
    <location>
        <begin position="1"/>
        <end position="19"/>
    </location>
</feature>
<protein>
    <recommendedName>
        <fullName evidence="4">Carboxypeptidase regulatory-like domain-containing protein</fullName>
    </recommendedName>
</protein>
<feature type="chain" id="PRO_5045683590" description="Carboxypeptidase regulatory-like domain-containing protein" evidence="1">
    <location>
        <begin position="20"/>
        <end position="285"/>
    </location>
</feature>
<proteinExistence type="predicted"/>
<dbReference type="Proteomes" id="UP001144347">
    <property type="component" value="Unassembled WGS sequence"/>
</dbReference>